<dbReference type="GO" id="GO:0004312">
    <property type="term" value="F:fatty acid synthase activity"/>
    <property type="evidence" value="ECO:0007669"/>
    <property type="project" value="TreeGrafter"/>
</dbReference>
<evidence type="ECO:0000256" key="2">
    <source>
        <dbReference type="ARBA" id="ARBA00022553"/>
    </source>
</evidence>
<dbReference type="CDD" id="cd08953">
    <property type="entry name" value="KR_2_SDR_x"/>
    <property type="match status" value="1"/>
</dbReference>
<dbReference type="InterPro" id="IPR014030">
    <property type="entry name" value="Ketoacyl_synth_N"/>
</dbReference>
<dbReference type="InterPro" id="IPR000873">
    <property type="entry name" value="AMP-dep_synth/lig_dom"/>
</dbReference>
<dbReference type="PANTHER" id="PTHR43775:SF51">
    <property type="entry name" value="INACTIVE PHENOLPHTHIOCEROL SYNTHESIS POLYKETIDE SYNTHASE TYPE I PKS1-RELATED"/>
    <property type="match status" value="1"/>
</dbReference>
<name>A0A060LNM6_9BACI</name>
<dbReference type="InterPro" id="IPR020841">
    <property type="entry name" value="PKS_Beta-ketoAc_synthase_dom"/>
</dbReference>
<dbReference type="Pfam" id="PF00109">
    <property type="entry name" value="ketoacyl-synt"/>
    <property type="match status" value="2"/>
</dbReference>
<dbReference type="InterPro" id="IPR020845">
    <property type="entry name" value="AMP-binding_CS"/>
</dbReference>
<dbReference type="Pfam" id="PF00550">
    <property type="entry name" value="PP-binding"/>
    <property type="match status" value="2"/>
</dbReference>
<dbReference type="Pfam" id="PF00501">
    <property type="entry name" value="AMP-binding"/>
    <property type="match status" value="1"/>
</dbReference>
<dbReference type="InterPro" id="IPR016039">
    <property type="entry name" value="Thiolase-like"/>
</dbReference>
<accession>A0A060LNM6</accession>
<dbReference type="InterPro" id="IPR001227">
    <property type="entry name" value="Ac_transferase_dom_sf"/>
</dbReference>
<dbReference type="GO" id="GO:0031177">
    <property type="term" value="F:phosphopantetheine binding"/>
    <property type="evidence" value="ECO:0007669"/>
    <property type="project" value="InterPro"/>
</dbReference>
<dbReference type="SMART" id="SM00823">
    <property type="entry name" value="PKS_PP"/>
    <property type="match status" value="1"/>
</dbReference>
<keyword evidence="1" id="KW-0596">Phosphopantetheine</keyword>
<evidence type="ECO:0000256" key="1">
    <source>
        <dbReference type="ARBA" id="ARBA00022450"/>
    </source>
</evidence>
<dbReference type="PROSITE" id="PS52004">
    <property type="entry name" value="KS3_2"/>
    <property type="match status" value="2"/>
</dbReference>
<reference evidence="7 8" key="1">
    <citation type="journal article" date="2014" name="Gene">
        <title>A comparative genomic analysis of the alkalitolerant soil bacterium Bacillus lehensis G1.</title>
        <authorList>
            <person name="Noor Y.M."/>
            <person name="Samsulrizal N.H."/>
            <person name="Jema'on N.A."/>
            <person name="Low K.O."/>
            <person name="Ramli A.N."/>
            <person name="Alias N.I."/>
            <person name="Damis S.I."/>
            <person name="Fuzi S.F."/>
            <person name="Isa M.N."/>
            <person name="Murad A.M."/>
            <person name="Raih M.F."/>
            <person name="Bakar F.D."/>
            <person name="Najimudin N."/>
            <person name="Mahadi N.M."/>
            <person name="Illias R.M."/>
        </authorList>
    </citation>
    <scope>NUCLEOTIDE SEQUENCE [LARGE SCALE GENOMIC DNA]</scope>
    <source>
        <strain evidence="7 8">G1</strain>
    </source>
</reference>
<evidence type="ECO:0000259" key="6">
    <source>
        <dbReference type="PROSITE" id="PS52004"/>
    </source>
</evidence>
<dbReference type="Gene3D" id="3.30.70.250">
    <property type="entry name" value="Malonyl-CoA ACP transacylase, ACP-binding"/>
    <property type="match status" value="1"/>
</dbReference>
<dbReference type="Pfam" id="PF16197">
    <property type="entry name" value="KAsynt_C_assoc"/>
    <property type="match status" value="2"/>
</dbReference>
<dbReference type="SUPFAM" id="SSF52151">
    <property type="entry name" value="FabD/lysophospholipase-like"/>
    <property type="match status" value="1"/>
</dbReference>
<feature type="domain" description="Ketosynthase family 3 (KS3)" evidence="6">
    <location>
        <begin position="701"/>
        <end position="1156"/>
    </location>
</feature>
<dbReference type="CDD" id="cd00833">
    <property type="entry name" value="PKS"/>
    <property type="match status" value="2"/>
</dbReference>
<evidence type="ECO:0000313" key="7">
    <source>
        <dbReference type="EMBL" id="AIC92966.1"/>
    </source>
</evidence>
<dbReference type="Pfam" id="PF00698">
    <property type="entry name" value="Acyl_transf_1"/>
    <property type="match status" value="1"/>
</dbReference>
<dbReference type="InterPro" id="IPR014043">
    <property type="entry name" value="Acyl_transferase_dom"/>
</dbReference>
<dbReference type="GO" id="GO:0004315">
    <property type="term" value="F:3-oxoacyl-[acyl-carrier-protein] synthase activity"/>
    <property type="evidence" value="ECO:0007669"/>
    <property type="project" value="InterPro"/>
</dbReference>
<dbReference type="Proteomes" id="UP000027142">
    <property type="component" value="Chromosome"/>
</dbReference>
<dbReference type="SMART" id="SM00827">
    <property type="entry name" value="PKS_AT"/>
    <property type="match status" value="1"/>
</dbReference>
<dbReference type="PROSITE" id="PS00455">
    <property type="entry name" value="AMP_BINDING"/>
    <property type="match status" value="1"/>
</dbReference>
<dbReference type="GO" id="GO:0006633">
    <property type="term" value="P:fatty acid biosynthetic process"/>
    <property type="evidence" value="ECO:0007669"/>
    <property type="project" value="InterPro"/>
</dbReference>
<dbReference type="InterPro" id="IPR050091">
    <property type="entry name" value="PKS_NRPS_Biosynth_Enz"/>
</dbReference>
<protein>
    <recommendedName>
        <fullName evidence="9">Polyketide synthase</fullName>
    </recommendedName>
</protein>
<dbReference type="InterPro" id="IPR057326">
    <property type="entry name" value="KR_dom"/>
</dbReference>
<proteinExistence type="predicted"/>
<dbReference type="PROSITE" id="PS00012">
    <property type="entry name" value="PHOSPHOPANTETHEINE"/>
    <property type="match status" value="1"/>
</dbReference>
<dbReference type="STRING" id="1246626.BleG1_0358"/>
<dbReference type="KEGG" id="ble:BleG1_0358"/>
<dbReference type="SUPFAM" id="SSF56801">
    <property type="entry name" value="Acetyl-CoA synthetase-like"/>
    <property type="match status" value="1"/>
</dbReference>
<sequence length="3028" mass="336202">MVNRNESSTGPLAISKGNQISTRFQVKSSIGQLLSEAAQRKDRGVTFIENDESETFVSYEELFLAAKKRLYGLQQIGVQAGDSVMVILEDNKEFLKTFWACILGGIIPAPLSYPQSFKTKSTALEKVKSIWTVLGEPLILSDERAAQSSINELLDANMNWVEAIQLDHKNQYGELAKVDALDAAFIQFSSGSTSLPKGVLLSHKNLLANIDSIVDAAQFTDMDRSLSWMPYHHDMGLIGFHLSMMAMQIQQYNMSPVKFVKKPILWLELITKHNITLTGCPNFGYRLLLARAKEEKLKKLNLHSLRLIFNGAEPIAVSVMEAFVKKLEPYGLKRSAMFPVYGMAEACVAACFPPCGSEPKIHAINRHTLNLSQSVQELEWDHKDAVHLADEGFPINGMDVRIVGETGEIVVERTIGEIQLRGPNLTSGYVNNEDANEKAFQDGWFRTGDTGFLDNGRLTVIGRIKDIIFCNGQNYYAHDIETKIEELEGVKPGKVAVCGWQDEQEGTEKVAVFSTLRVKESEQKQFYQGMLSHIRETTGLPIHYVIMINSIPKTTSGKVQRFELIKDFQNGILSDSLTAEELNKWMVSEKEEVMDEEVSLETKTMSALKQSWAEVLNLPIDQVPEDVSFLTLGGSSLKAFQVLGMLEEELNVSLTHDMLIRCRTVSEMYQYLFDFIYHSNVEDEVAASMEVEDASETEYNEEDIAVIAMACRFPDASSPEAFWENLINGKDSINDIPMERFGTNAFFHHQMKSESEYKPKGAFLQKPFDFDPAAFGISEEEAVIMDPQQRLILELSYEVFERAGYSKEAVNGEKIGMYIGAGVNAYYEQHLSAMNQKRFKAFDSFNALSSEQQEQLLQEWTTSFGEVGDHPNVLVDNILNMIAARSSQTFNLKGPSMVIDTACSSSLVSLHMACEELAKGNIKMAIAGGIHLLLTATPYRLFNQAGALSEKGTSNVFDEKADGFVPGEGAGLVLLKPVHQAIKDGDHIQAVIKASAINNDGHSIGVMAPNPDGQREVVQSTYEQSAISPTTIQYMEAHGTGTPIGDPSEVRALERAFQRYDVDRQSIALGSVKANIGHLLSSAGIASFIKMVLSLEKQTLVPQINVHNENPMLHLDQTPFYIPKKSEVWEKPEGLRRGAINSFGFGGTNCHMILEESPNQSVVTSFKEEDLPVHSICLSAHTEDALTEKIKQLSTYLNRHNPNVGDVARTENAKTQWDYRISFSSKNVKDLKLKLSTFTSKKITKKKGNRNIVFMFTGQGSQYVGMGQQLYKYVPIFKQYFDDCSEAFRPYLTQSITELLFSEHANQTELSRTDITQPVVFTMDYALGRLLLELGVKPTSMIGHSVGEWVAATLAGVVTLEDAAKCVALRGRLMNELSSSGAMAAVFTSKDSLEELLEPFQDKVWIAGYNVTHQAVSGSEEALNQFLQFINQKGVAFKKLNVSQAFHTPLMKPMLEEFKRELDKISFSKPSIPIISNVTAEYMDSPMNAAYWIEHITSSVKFDQSVEFAIAKGANLFLEAGPDYLLAAMANAVSTSGKKPEVCSLINKKKSELEFFTEALGFLFERGIAFDWSALYKDLSFKKIQLPLYPFERSTFSPSFGDYSNAQLLRWFHEWQWVEDLGKAYQPDRNGVTLVVSSESDCHRGQSIANYLRETGEDLIYRVENGSTFNQKDSYCFTVNPSKASDWEHLKSVLPSDIKNVVFLSYGSQKVGDEKYIESWKDFLTLASFTSMQSMNQMRILVVTKQLHPLMKTDSVQNPYQALDATFANVLDTEAHVYASTIDVEEDDCGVVIEEELKRFPPEEGVALIRKGKRYVRALTQNRQMSFEDEINIEENDTYVFTGGAGSIGSEIALELASKAPINLVITGLTPLEESEYKRQLFSRLKSLGARVSYFAVDVGNRQEMDRVLTEVRTLYGRVDGVIHGAGLLSPETTKSLMKRDQESVKAVLNPKINGTRVLDELTRNDSLKFFVMLSSISASKKIWSAGLGDYAAANAFLDQYSYYRTTIKEAPGKTIAINYSLWEKEGIARSVRSLSTFIKKTQGLESVSSSLGSKVFFQALNANGEPVLHVLKEKTNRMPSSPMKREPIEKANRSQKQQNVTLEKGAIRNLVYQITADQLQCPVDELETNRNFEELGIDSIRAVTVLDQIAQSLKLELNPTLLFEYQTPYELSKYLEDVGQASFIQEKEKEFSNPAHSDSDIAIIGVGLRFPGASTTDEYWNLLTSGRSVIKDTPVDRWSKEDHVSSDRESLHSSYSNRGGFIEQPYDFDPSFFGMSPSEAEATDPQQRLFLEVAWEAMQQAGYGSSERSTNVGVYVGCEQNTYMEHFIGYRSFKVLEQQLTNHPVFSIMDETSKNDLMETISHVLAPGKLVPDAVAGNGLNEVAARVNHLFNLTGPSMVINTACSSSLVAVHQACDALRTGQVEMALVGGVNLNLSPTPFASLSRVSALSPNGVCRPFDKDADGMVLSEGCSAVLLKPVNKAIHDNDHIYAVIKGSAINNDGRSQGITAPRPQGQAEAVRAAYQTSGINPETVSYIEAHGTGTPLGDPIEIEGLTQAFRHFTDKTDFCGIGSVKPTVGHMLAASGLSSLIKVALSISNQQLPPTLNFEEANQNIPFEKTPFYVVNKSQSWLPTDQHPLRAGINAFGFGGTNAHIILEGAPSMPEIGVNKPLTDGPQLMVINGKSKATLKKIASDLNQYVTENDVTLADFCFSLNTGQKALTHKVATIVHSKQHASQVLQALSLGLESNELVYGKSNPNKQVTIQLVLNGKPSMNDRTIEQVSNRFPEFEEDYQHCMNAIVHSLSEHEFMQWRSVAVEYALCCQLKRLGLDVDALHSSENGLLTGLLLKNKHAVDHVFSIFHDRHIVAETSVFFENGDGWQAPLFTGLGDAKTLTASEMLMAMDIAKPKLFTQKENWFSMTNGVLGEAMNNHECTLDTLLALIGSLVVKGVPLTLSKVAGAGSKHIPLPTYPFERSTYRIATGLSKPKEWRQDRIHTISESRDTKKGFSVEELNEELQLLSGSLFGKE</sequence>
<dbReference type="InterPro" id="IPR042099">
    <property type="entry name" value="ANL_N_sf"/>
</dbReference>
<dbReference type="SMART" id="SM01294">
    <property type="entry name" value="PKS_PP_betabranch"/>
    <property type="match status" value="1"/>
</dbReference>
<feature type="compositionally biased region" description="Basic and acidic residues" evidence="4">
    <location>
        <begin position="2084"/>
        <end position="2093"/>
    </location>
</feature>
<dbReference type="InterPro" id="IPR045851">
    <property type="entry name" value="AMP-bd_C_sf"/>
</dbReference>
<dbReference type="eggNOG" id="COG0318">
    <property type="taxonomic scope" value="Bacteria"/>
</dbReference>
<evidence type="ECO:0008006" key="9">
    <source>
        <dbReference type="Google" id="ProtNLM"/>
    </source>
</evidence>
<dbReference type="Gene3D" id="3.40.366.10">
    <property type="entry name" value="Malonyl-Coenzyme A Acyl Carrier Protein, domain 2"/>
    <property type="match status" value="1"/>
</dbReference>
<dbReference type="InterPro" id="IPR006162">
    <property type="entry name" value="Ppantetheine_attach_site"/>
</dbReference>
<dbReference type="InterPro" id="IPR020806">
    <property type="entry name" value="PKS_PP-bd"/>
</dbReference>
<dbReference type="InterPro" id="IPR036736">
    <property type="entry name" value="ACP-like_sf"/>
</dbReference>
<dbReference type="OrthoDB" id="9765680at2"/>
<dbReference type="SUPFAM" id="SSF47336">
    <property type="entry name" value="ACP-like"/>
    <property type="match status" value="2"/>
</dbReference>
<dbReference type="Pfam" id="PF08659">
    <property type="entry name" value="KR"/>
    <property type="match status" value="1"/>
</dbReference>
<dbReference type="PROSITE" id="PS00606">
    <property type="entry name" value="KS3_1"/>
    <property type="match status" value="2"/>
</dbReference>
<dbReference type="SMART" id="SM00825">
    <property type="entry name" value="PKS_KS"/>
    <property type="match status" value="2"/>
</dbReference>
<evidence type="ECO:0000256" key="4">
    <source>
        <dbReference type="SAM" id="MobiDB-lite"/>
    </source>
</evidence>
<evidence type="ECO:0000256" key="3">
    <source>
        <dbReference type="ARBA" id="ARBA00022679"/>
    </source>
</evidence>
<dbReference type="RefSeq" id="WP_038476494.1">
    <property type="nucleotide sequence ID" value="NZ_CP003923.1"/>
</dbReference>
<dbReference type="InterPro" id="IPR018201">
    <property type="entry name" value="Ketoacyl_synth_AS"/>
</dbReference>
<feature type="domain" description="Carrier" evidence="5">
    <location>
        <begin position="2106"/>
        <end position="2180"/>
    </location>
</feature>
<dbReference type="SMART" id="SM00822">
    <property type="entry name" value="PKS_KR"/>
    <property type="match status" value="1"/>
</dbReference>
<feature type="domain" description="Carrier" evidence="5">
    <location>
        <begin position="599"/>
        <end position="676"/>
    </location>
</feature>
<dbReference type="eggNOG" id="COG3321">
    <property type="taxonomic scope" value="Bacteria"/>
</dbReference>
<dbReference type="InterPro" id="IPR014031">
    <property type="entry name" value="Ketoacyl_synth_C"/>
</dbReference>
<dbReference type="PATRIC" id="fig|1246626.3.peg.347"/>
<dbReference type="Gene3D" id="3.40.50.720">
    <property type="entry name" value="NAD(P)-binding Rossmann-like Domain"/>
    <property type="match status" value="1"/>
</dbReference>
<feature type="region of interest" description="Disordered" evidence="4">
    <location>
        <begin position="2077"/>
        <end position="2098"/>
    </location>
</feature>
<dbReference type="HOGENOM" id="CLU_000402_0_0_9"/>
<dbReference type="Gene3D" id="3.30.300.30">
    <property type="match status" value="1"/>
</dbReference>
<dbReference type="Gene3D" id="3.30.70.3290">
    <property type="match status" value="1"/>
</dbReference>
<keyword evidence="8" id="KW-1185">Reference proteome</keyword>
<gene>
    <name evidence="7" type="ORF">BleG1_0358</name>
</gene>
<evidence type="ECO:0000313" key="8">
    <source>
        <dbReference type="Proteomes" id="UP000027142"/>
    </source>
</evidence>
<dbReference type="InterPro" id="IPR036291">
    <property type="entry name" value="NAD(P)-bd_dom_sf"/>
</dbReference>
<dbReference type="SUPFAM" id="SSF53901">
    <property type="entry name" value="Thiolase-like"/>
    <property type="match status" value="2"/>
</dbReference>
<dbReference type="InterPro" id="IPR032821">
    <property type="entry name" value="PKS_assoc"/>
</dbReference>
<dbReference type="InterPro" id="IPR016035">
    <property type="entry name" value="Acyl_Trfase/lysoPLipase"/>
</dbReference>
<dbReference type="InterPro" id="IPR009081">
    <property type="entry name" value="PP-bd_ACP"/>
</dbReference>
<organism evidence="7 8">
    <name type="scientific">Shouchella lehensis G1</name>
    <dbReference type="NCBI Taxonomy" id="1246626"/>
    <lineage>
        <taxon>Bacteria</taxon>
        <taxon>Bacillati</taxon>
        <taxon>Bacillota</taxon>
        <taxon>Bacilli</taxon>
        <taxon>Bacillales</taxon>
        <taxon>Bacillaceae</taxon>
        <taxon>Shouchella</taxon>
    </lineage>
</organism>
<dbReference type="EMBL" id="CP003923">
    <property type="protein sequence ID" value="AIC92966.1"/>
    <property type="molecule type" value="Genomic_DNA"/>
</dbReference>
<dbReference type="Gene3D" id="1.10.1200.10">
    <property type="entry name" value="ACP-like"/>
    <property type="match status" value="2"/>
</dbReference>
<dbReference type="Pfam" id="PF02801">
    <property type="entry name" value="Ketoacyl-synt_C"/>
    <property type="match status" value="2"/>
</dbReference>
<evidence type="ECO:0000259" key="5">
    <source>
        <dbReference type="PROSITE" id="PS50075"/>
    </source>
</evidence>
<dbReference type="PANTHER" id="PTHR43775">
    <property type="entry name" value="FATTY ACID SYNTHASE"/>
    <property type="match status" value="1"/>
</dbReference>
<keyword evidence="2" id="KW-0597">Phosphoprotein</keyword>
<dbReference type="Gene3D" id="1.10.1240.100">
    <property type="match status" value="1"/>
</dbReference>
<dbReference type="Gene3D" id="3.40.47.10">
    <property type="match status" value="2"/>
</dbReference>
<dbReference type="SUPFAM" id="SSF55048">
    <property type="entry name" value="Probable ACP-binding domain of malonyl-CoA ACP transacylase"/>
    <property type="match status" value="1"/>
</dbReference>
<feature type="domain" description="Ketosynthase family 3 (KS3)" evidence="6">
    <location>
        <begin position="2199"/>
        <end position="2659"/>
    </location>
</feature>
<dbReference type="Gene3D" id="3.40.50.12780">
    <property type="entry name" value="N-terminal domain of ligase-like"/>
    <property type="match status" value="1"/>
</dbReference>
<dbReference type="SUPFAM" id="SSF51735">
    <property type="entry name" value="NAD(P)-binding Rossmann-fold domains"/>
    <property type="match status" value="1"/>
</dbReference>
<keyword evidence="3" id="KW-0808">Transferase</keyword>
<dbReference type="PROSITE" id="PS50075">
    <property type="entry name" value="CARRIER"/>
    <property type="match status" value="2"/>
</dbReference>
<dbReference type="InterPro" id="IPR013968">
    <property type="entry name" value="PKS_KR"/>
</dbReference>
<dbReference type="InterPro" id="IPR016036">
    <property type="entry name" value="Malonyl_transacylase_ACP-bd"/>
</dbReference>